<evidence type="ECO:0000256" key="8">
    <source>
        <dbReference type="ARBA" id="ARBA00037998"/>
    </source>
</evidence>
<protein>
    <submittedName>
        <fullName evidence="10">Branched-chain amino acid ABC transporter permease</fullName>
    </submittedName>
</protein>
<dbReference type="PANTHER" id="PTHR11795">
    <property type="entry name" value="BRANCHED-CHAIN AMINO ACID TRANSPORT SYSTEM PERMEASE PROTEIN LIVH"/>
    <property type="match status" value="1"/>
</dbReference>
<accession>A0A345ZR48</accession>
<keyword evidence="2" id="KW-0813">Transport</keyword>
<keyword evidence="5" id="KW-0029">Amino-acid transport</keyword>
<dbReference type="GO" id="GO:0022857">
    <property type="term" value="F:transmembrane transporter activity"/>
    <property type="evidence" value="ECO:0007669"/>
    <property type="project" value="InterPro"/>
</dbReference>
<keyword evidence="6 9" id="KW-1133">Transmembrane helix</keyword>
<evidence type="ECO:0000256" key="3">
    <source>
        <dbReference type="ARBA" id="ARBA00022475"/>
    </source>
</evidence>
<evidence type="ECO:0000256" key="5">
    <source>
        <dbReference type="ARBA" id="ARBA00022970"/>
    </source>
</evidence>
<evidence type="ECO:0000256" key="9">
    <source>
        <dbReference type="SAM" id="Phobius"/>
    </source>
</evidence>
<evidence type="ECO:0000256" key="4">
    <source>
        <dbReference type="ARBA" id="ARBA00022692"/>
    </source>
</evidence>
<organism evidence="10 11">
    <name type="scientific">Pseudolabrys taiwanensis</name>
    <dbReference type="NCBI Taxonomy" id="331696"/>
    <lineage>
        <taxon>Bacteria</taxon>
        <taxon>Pseudomonadati</taxon>
        <taxon>Pseudomonadota</taxon>
        <taxon>Alphaproteobacteria</taxon>
        <taxon>Hyphomicrobiales</taxon>
        <taxon>Xanthobacteraceae</taxon>
        <taxon>Pseudolabrys</taxon>
    </lineage>
</organism>
<keyword evidence="7 9" id="KW-0472">Membrane</keyword>
<dbReference type="Proteomes" id="UP000254889">
    <property type="component" value="Chromosome"/>
</dbReference>
<evidence type="ECO:0000313" key="10">
    <source>
        <dbReference type="EMBL" id="AXK79395.1"/>
    </source>
</evidence>
<reference evidence="10 11" key="1">
    <citation type="submission" date="2018-07" db="EMBL/GenBank/DDBJ databases">
        <authorList>
            <person name="Quirk P.G."/>
            <person name="Krulwich T.A."/>
        </authorList>
    </citation>
    <scope>NUCLEOTIDE SEQUENCE [LARGE SCALE GENOMIC DNA]</scope>
    <source>
        <strain evidence="10 11">CC-BB4</strain>
    </source>
</reference>
<dbReference type="GO" id="GO:0006865">
    <property type="term" value="P:amino acid transport"/>
    <property type="evidence" value="ECO:0007669"/>
    <property type="project" value="UniProtKB-KW"/>
</dbReference>
<evidence type="ECO:0000313" key="11">
    <source>
        <dbReference type="Proteomes" id="UP000254889"/>
    </source>
</evidence>
<gene>
    <name evidence="10" type="ORF">DW352_02005</name>
</gene>
<dbReference type="AlphaFoldDB" id="A0A345ZR48"/>
<keyword evidence="3" id="KW-1003">Cell membrane</keyword>
<sequence length="295" mass="30533">MPSNVELIQSLVNGVGIGLVYGLIAVGFSVIYNASGIVNFAQGVFVMLGGMFTHSLLTRLGMPEAVSAAISIVLVAGVGVLVQFLVINPMWNRKAPLFAIILATLAVQILIEQVVILTLGDQPRTYPEFTSGGPLKIGEIAFSYQLFWILGCGLLMVIALSLFFTKTNVGRALRACSQNRESAALLGIPVQGMLMLSFALSAALGAAAGILITPTQYTAYSVGGPFGINGFIAAIIGGFGSAPAALVGGILLGVVQSGAIVFFGAGFKNVVALTVLLIVLLFFPHGLFGGLGKKV</sequence>
<feature type="transmembrane region" description="Helical" evidence="9">
    <location>
        <begin position="217"/>
        <end position="237"/>
    </location>
</feature>
<dbReference type="InterPro" id="IPR001851">
    <property type="entry name" value="ABC_transp_permease"/>
</dbReference>
<evidence type="ECO:0000256" key="2">
    <source>
        <dbReference type="ARBA" id="ARBA00022448"/>
    </source>
</evidence>
<evidence type="ECO:0000256" key="1">
    <source>
        <dbReference type="ARBA" id="ARBA00004651"/>
    </source>
</evidence>
<dbReference type="CDD" id="cd06582">
    <property type="entry name" value="TM_PBP1_LivH_like"/>
    <property type="match status" value="1"/>
</dbReference>
<keyword evidence="4 9" id="KW-0812">Transmembrane</keyword>
<dbReference type="InterPro" id="IPR052157">
    <property type="entry name" value="BCAA_transport_permease"/>
</dbReference>
<dbReference type="RefSeq" id="WP_115688041.1">
    <property type="nucleotide sequence ID" value="NZ_CP031417.1"/>
</dbReference>
<feature type="transmembrane region" description="Helical" evidence="9">
    <location>
        <begin position="44"/>
        <end position="62"/>
    </location>
</feature>
<feature type="transmembrane region" description="Helical" evidence="9">
    <location>
        <begin position="244"/>
        <end position="264"/>
    </location>
</feature>
<keyword evidence="11" id="KW-1185">Reference proteome</keyword>
<feature type="transmembrane region" description="Helical" evidence="9">
    <location>
        <begin position="185"/>
        <end position="211"/>
    </location>
</feature>
<dbReference type="GO" id="GO:0005886">
    <property type="term" value="C:plasma membrane"/>
    <property type="evidence" value="ECO:0007669"/>
    <property type="project" value="UniProtKB-SubCell"/>
</dbReference>
<name>A0A345ZR48_9HYPH</name>
<feature type="transmembrane region" description="Helical" evidence="9">
    <location>
        <begin position="98"/>
        <end position="120"/>
    </location>
</feature>
<feature type="transmembrane region" description="Helical" evidence="9">
    <location>
        <begin position="68"/>
        <end position="86"/>
    </location>
</feature>
<comment type="similarity">
    <text evidence="8">Belongs to the binding-protein-dependent transport system permease family. LivHM subfamily.</text>
</comment>
<evidence type="ECO:0000256" key="7">
    <source>
        <dbReference type="ARBA" id="ARBA00023136"/>
    </source>
</evidence>
<dbReference type="EMBL" id="CP031417">
    <property type="protein sequence ID" value="AXK79395.1"/>
    <property type="molecule type" value="Genomic_DNA"/>
</dbReference>
<feature type="transmembrane region" description="Helical" evidence="9">
    <location>
        <begin position="12"/>
        <end position="32"/>
    </location>
</feature>
<dbReference type="Pfam" id="PF02653">
    <property type="entry name" value="BPD_transp_2"/>
    <property type="match status" value="1"/>
</dbReference>
<evidence type="ECO:0000256" key="6">
    <source>
        <dbReference type="ARBA" id="ARBA00022989"/>
    </source>
</evidence>
<feature type="transmembrane region" description="Helical" evidence="9">
    <location>
        <begin position="270"/>
        <end position="291"/>
    </location>
</feature>
<proteinExistence type="inferred from homology"/>
<dbReference type="KEGG" id="ptaw:DW352_02005"/>
<feature type="transmembrane region" description="Helical" evidence="9">
    <location>
        <begin position="140"/>
        <end position="164"/>
    </location>
</feature>
<dbReference type="PANTHER" id="PTHR11795:SF450">
    <property type="entry name" value="ABC TRANSPORTER PERMEASE PROTEIN"/>
    <property type="match status" value="1"/>
</dbReference>
<dbReference type="OrthoDB" id="9779023at2"/>
<comment type="subcellular location">
    <subcellularLocation>
        <location evidence="1">Cell membrane</location>
        <topology evidence="1">Multi-pass membrane protein</topology>
    </subcellularLocation>
</comment>